<reference evidence="6 7" key="1">
    <citation type="submission" date="2016-10" db="EMBL/GenBank/DDBJ databases">
        <authorList>
            <person name="de Groot N.N."/>
        </authorList>
    </citation>
    <scope>NUCLEOTIDE SEQUENCE [LARGE SCALE GENOMIC DNA]</scope>
    <source>
        <strain evidence="6 7">DSM 27375</strain>
    </source>
</reference>
<keyword evidence="3" id="KW-0862">Zinc</keyword>
<keyword evidence="2" id="KW-0479">Metal-binding</keyword>
<name>A0A1G7RB19_9RHOB</name>
<dbReference type="Gene3D" id="3.90.1590.10">
    <property type="entry name" value="glutathione-dependent formaldehyde- activating enzyme (gfa)"/>
    <property type="match status" value="1"/>
</dbReference>
<dbReference type="OrthoDB" id="9807246at2"/>
<protein>
    <submittedName>
        <fullName evidence="6">Uncharacterized conserved protein</fullName>
    </submittedName>
</protein>
<evidence type="ECO:0000256" key="2">
    <source>
        <dbReference type="ARBA" id="ARBA00022723"/>
    </source>
</evidence>
<dbReference type="InterPro" id="IPR011057">
    <property type="entry name" value="Mss4-like_sf"/>
</dbReference>
<dbReference type="GO" id="GO:0046872">
    <property type="term" value="F:metal ion binding"/>
    <property type="evidence" value="ECO:0007669"/>
    <property type="project" value="UniProtKB-KW"/>
</dbReference>
<dbReference type="Pfam" id="PF04828">
    <property type="entry name" value="GFA"/>
    <property type="match status" value="1"/>
</dbReference>
<evidence type="ECO:0000256" key="4">
    <source>
        <dbReference type="ARBA" id="ARBA00023239"/>
    </source>
</evidence>
<dbReference type="RefSeq" id="WP_083351878.1">
    <property type="nucleotide sequence ID" value="NZ_FNBL01000011.1"/>
</dbReference>
<comment type="similarity">
    <text evidence="1">Belongs to the Gfa family.</text>
</comment>
<evidence type="ECO:0000259" key="5">
    <source>
        <dbReference type="PROSITE" id="PS51891"/>
    </source>
</evidence>
<organism evidence="6 7">
    <name type="scientific">Celeribacter baekdonensis</name>
    <dbReference type="NCBI Taxonomy" id="875171"/>
    <lineage>
        <taxon>Bacteria</taxon>
        <taxon>Pseudomonadati</taxon>
        <taxon>Pseudomonadota</taxon>
        <taxon>Alphaproteobacteria</taxon>
        <taxon>Rhodobacterales</taxon>
        <taxon>Roseobacteraceae</taxon>
        <taxon>Celeribacter</taxon>
    </lineage>
</organism>
<dbReference type="PANTHER" id="PTHR33337:SF40">
    <property type="entry name" value="CENP-V_GFA DOMAIN-CONTAINING PROTEIN-RELATED"/>
    <property type="match status" value="1"/>
</dbReference>
<dbReference type="GO" id="GO:0016846">
    <property type="term" value="F:carbon-sulfur lyase activity"/>
    <property type="evidence" value="ECO:0007669"/>
    <property type="project" value="InterPro"/>
</dbReference>
<dbReference type="AlphaFoldDB" id="A0A1G7RB19"/>
<evidence type="ECO:0000313" key="7">
    <source>
        <dbReference type="Proteomes" id="UP000182284"/>
    </source>
</evidence>
<evidence type="ECO:0000313" key="6">
    <source>
        <dbReference type="EMBL" id="SDG08001.1"/>
    </source>
</evidence>
<dbReference type="PROSITE" id="PS51891">
    <property type="entry name" value="CENP_V_GFA"/>
    <property type="match status" value="1"/>
</dbReference>
<evidence type="ECO:0000256" key="3">
    <source>
        <dbReference type="ARBA" id="ARBA00022833"/>
    </source>
</evidence>
<dbReference type="Proteomes" id="UP000182284">
    <property type="component" value="Unassembled WGS sequence"/>
</dbReference>
<dbReference type="EMBL" id="FNBL01000011">
    <property type="protein sequence ID" value="SDG08001.1"/>
    <property type="molecule type" value="Genomic_DNA"/>
</dbReference>
<dbReference type="SUPFAM" id="SSF51316">
    <property type="entry name" value="Mss4-like"/>
    <property type="match status" value="1"/>
</dbReference>
<keyword evidence="4" id="KW-0456">Lyase</keyword>
<accession>A0A1G7RB19</accession>
<evidence type="ECO:0000256" key="1">
    <source>
        <dbReference type="ARBA" id="ARBA00005495"/>
    </source>
</evidence>
<gene>
    <name evidence="6" type="ORF">SAMN04488117_111107</name>
</gene>
<proteinExistence type="inferred from homology"/>
<sequence>MTGRIGMTKGRCECGAVAFEVRHIRETVTVCHCSQCRRTSGHLWASTHARFDDLTFTQDAGLHWYASSETAKRGFCARCGSSLFYRMNDESGIGIAAGCLDDTSALRIGKHIFVADKGDYYARPGDADVFEAG</sequence>
<dbReference type="PANTHER" id="PTHR33337">
    <property type="entry name" value="GFA DOMAIN-CONTAINING PROTEIN"/>
    <property type="match status" value="1"/>
</dbReference>
<dbReference type="InterPro" id="IPR006913">
    <property type="entry name" value="CENP-V/GFA"/>
</dbReference>
<feature type="domain" description="CENP-V/GFA" evidence="5">
    <location>
        <begin position="8"/>
        <end position="131"/>
    </location>
</feature>